<dbReference type="AlphaFoldDB" id="A0A9W8X5S7"/>
<keyword evidence="2" id="KW-1185">Reference proteome</keyword>
<reference evidence="1" key="1">
    <citation type="submission" date="2022-10" db="EMBL/GenBank/DDBJ databases">
        <title>Tapping the CABI collections for fungal endophytes: first genome assemblies for Collariella, Neodidymelliopsis, Ascochyta clinopodiicola, Didymella pomorum, Didymosphaeria variabile, Neocosmospora piperis and Neocucurbitaria cava.</title>
        <authorList>
            <person name="Hill R."/>
        </authorList>
    </citation>
    <scope>NUCLEOTIDE SEQUENCE</scope>
    <source>
        <strain evidence="1">IMI 360193</strain>
    </source>
</reference>
<dbReference type="EMBL" id="JAPEUV010000014">
    <property type="protein sequence ID" value="KAJ4340906.1"/>
    <property type="molecule type" value="Genomic_DNA"/>
</dbReference>
<accession>A0A9W8X5S7</accession>
<organism evidence="1 2">
    <name type="scientific">Didymella glomerata</name>
    <dbReference type="NCBI Taxonomy" id="749621"/>
    <lineage>
        <taxon>Eukaryota</taxon>
        <taxon>Fungi</taxon>
        <taxon>Dikarya</taxon>
        <taxon>Ascomycota</taxon>
        <taxon>Pezizomycotina</taxon>
        <taxon>Dothideomycetes</taxon>
        <taxon>Pleosporomycetidae</taxon>
        <taxon>Pleosporales</taxon>
        <taxon>Pleosporineae</taxon>
        <taxon>Didymellaceae</taxon>
        <taxon>Didymella</taxon>
    </lineage>
</organism>
<proteinExistence type="predicted"/>
<sequence>MKYIADSFGCEHPYSNSNFSDEFIRELINDALHDLAEEEDTLITIEDGDWLWPRIIRAVRRLVREQDAVRMFSIPTLLRCVQIMTNEVQWQFRMGNSELGGPIKRWLSDNMFVNPLGEGLDALLEVLHKLRRTLHEKGRIEVELEVDHWVNEFSDAFSWPLFNETTLPGTVNIDRDRGPNRSGTLFMPVSHNFGAFYVNIEGLRDQQLICNVVSDLCQWLSPCASTIPRTDNFIEEAVRNSMSANSRVTPLVLLDYTWERLLTAIRAVIDMHSAGHFTVDRCILLLGLAMGWPVVYN</sequence>
<name>A0A9W8X5S7_9PLEO</name>
<protein>
    <submittedName>
        <fullName evidence="1">Uncharacterized protein</fullName>
    </submittedName>
</protein>
<gene>
    <name evidence="1" type="ORF">N0V87_002260</name>
</gene>
<evidence type="ECO:0000313" key="2">
    <source>
        <dbReference type="Proteomes" id="UP001140562"/>
    </source>
</evidence>
<evidence type="ECO:0000313" key="1">
    <source>
        <dbReference type="EMBL" id="KAJ4340906.1"/>
    </source>
</evidence>
<comment type="caution">
    <text evidence="1">The sequence shown here is derived from an EMBL/GenBank/DDBJ whole genome shotgun (WGS) entry which is preliminary data.</text>
</comment>
<dbReference type="Proteomes" id="UP001140562">
    <property type="component" value="Unassembled WGS sequence"/>
</dbReference>